<dbReference type="GO" id="GO:0008483">
    <property type="term" value="F:transaminase activity"/>
    <property type="evidence" value="ECO:0007669"/>
    <property type="project" value="UniProtKB-KW"/>
</dbReference>
<dbReference type="Proteomes" id="UP001370590">
    <property type="component" value="Unassembled WGS sequence"/>
</dbReference>
<dbReference type="InterPro" id="IPR036388">
    <property type="entry name" value="WH-like_DNA-bd_sf"/>
</dbReference>
<organism evidence="8 9">
    <name type="scientific">Nicoliella lavandulae</name>
    <dbReference type="NCBI Taxonomy" id="3082954"/>
    <lineage>
        <taxon>Bacteria</taxon>
        <taxon>Bacillati</taxon>
        <taxon>Bacillota</taxon>
        <taxon>Bacilli</taxon>
        <taxon>Lactobacillales</taxon>
        <taxon>Lactobacillaceae</taxon>
        <taxon>Nicoliella</taxon>
    </lineage>
</organism>
<dbReference type="Pfam" id="PF00155">
    <property type="entry name" value="Aminotran_1_2"/>
    <property type="match status" value="1"/>
</dbReference>
<dbReference type="InterPro" id="IPR004839">
    <property type="entry name" value="Aminotransferase_I/II_large"/>
</dbReference>
<dbReference type="InterPro" id="IPR015421">
    <property type="entry name" value="PyrdxlP-dep_Trfase_major"/>
</dbReference>
<dbReference type="InterPro" id="IPR036390">
    <property type="entry name" value="WH_DNA-bd_sf"/>
</dbReference>
<dbReference type="Gene3D" id="3.90.1150.10">
    <property type="entry name" value="Aspartate Aminotransferase, domain 1"/>
    <property type="match status" value="1"/>
</dbReference>
<name>A0ABU8SND6_9LACO</name>
<keyword evidence="9" id="KW-1185">Reference proteome</keyword>
<comment type="similarity">
    <text evidence="1">In the C-terminal section; belongs to the class-I pyridoxal-phosphate-dependent aminotransferase family.</text>
</comment>
<dbReference type="PROSITE" id="PS50949">
    <property type="entry name" value="HTH_GNTR"/>
    <property type="match status" value="1"/>
</dbReference>
<evidence type="ECO:0000313" key="8">
    <source>
        <dbReference type="EMBL" id="MEJ6401080.1"/>
    </source>
</evidence>
<dbReference type="CDD" id="cd07377">
    <property type="entry name" value="WHTH_GntR"/>
    <property type="match status" value="1"/>
</dbReference>
<dbReference type="PANTHER" id="PTHR46577">
    <property type="entry name" value="HTH-TYPE TRANSCRIPTIONAL REGULATORY PROTEIN GABR"/>
    <property type="match status" value="1"/>
</dbReference>
<evidence type="ECO:0000256" key="6">
    <source>
        <dbReference type="ARBA" id="ARBA00023163"/>
    </source>
</evidence>
<dbReference type="RefSeq" id="WP_339960929.1">
    <property type="nucleotide sequence ID" value="NZ_JAWMWH010000003.1"/>
</dbReference>
<dbReference type="InterPro" id="IPR015424">
    <property type="entry name" value="PyrdxlP-dep_Trfase"/>
</dbReference>
<evidence type="ECO:0000256" key="3">
    <source>
        <dbReference type="ARBA" id="ARBA00022898"/>
    </source>
</evidence>
<evidence type="ECO:0000256" key="5">
    <source>
        <dbReference type="ARBA" id="ARBA00023125"/>
    </source>
</evidence>
<dbReference type="CDD" id="cd00609">
    <property type="entry name" value="AAT_like"/>
    <property type="match status" value="1"/>
</dbReference>
<keyword evidence="6" id="KW-0804">Transcription</keyword>
<keyword evidence="3" id="KW-0663">Pyridoxal phosphate</keyword>
<evidence type="ECO:0000256" key="4">
    <source>
        <dbReference type="ARBA" id="ARBA00023015"/>
    </source>
</evidence>
<keyword evidence="2 8" id="KW-0032">Aminotransferase</keyword>
<evidence type="ECO:0000313" key="9">
    <source>
        <dbReference type="Proteomes" id="UP001370590"/>
    </source>
</evidence>
<dbReference type="EMBL" id="JAWMWH010000003">
    <property type="protein sequence ID" value="MEJ6401080.1"/>
    <property type="molecule type" value="Genomic_DNA"/>
</dbReference>
<feature type="domain" description="HTH gntR-type" evidence="7">
    <location>
        <begin position="22"/>
        <end position="90"/>
    </location>
</feature>
<dbReference type="Gene3D" id="1.10.10.10">
    <property type="entry name" value="Winged helix-like DNA-binding domain superfamily/Winged helix DNA-binding domain"/>
    <property type="match status" value="1"/>
</dbReference>
<keyword evidence="5" id="KW-0238">DNA-binding</keyword>
<evidence type="ECO:0000256" key="1">
    <source>
        <dbReference type="ARBA" id="ARBA00005384"/>
    </source>
</evidence>
<keyword evidence="2 8" id="KW-0808">Transferase</keyword>
<dbReference type="PANTHER" id="PTHR46577:SF1">
    <property type="entry name" value="HTH-TYPE TRANSCRIPTIONAL REGULATORY PROTEIN GABR"/>
    <property type="match status" value="1"/>
</dbReference>
<proteinExistence type="inferred from homology"/>
<gene>
    <name evidence="8" type="ORF">R4146_07985</name>
</gene>
<comment type="caution">
    <text evidence="8">The sequence shown here is derived from an EMBL/GenBank/DDBJ whole genome shotgun (WGS) entry which is preliminary data.</text>
</comment>
<dbReference type="Pfam" id="PF00392">
    <property type="entry name" value="GntR"/>
    <property type="match status" value="1"/>
</dbReference>
<dbReference type="SUPFAM" id="SSF53383">
    <property type="entry name" value="PLP-dependent transferases"/>
    <property type="match status" value="1"/>
</dbReference>
<reference evidence="8 9" key="1">
    <citation type="submission" date="2023-10" db="EMBL/GenBank/DDBJ databases">
        <title>Nicoliella lavandulae sp. nov. isolated from Lavandula angustifolia flowers.</title>
        <authorList>
            <person name="Alcantara C."/>
            <person name="Zuniga M."/>
            <person name="Landete J.M."/>
            <person name="Monedero V."/>
        </authorList>
    </citation>
    <scope>NUCLEOTIDE SEQUENCE [LARGE SCALE GENOMIC DNA]</scope>
    <source>
        <strain evidence="8 9">Es01</strain>
    </source>
</reference>
<sequence length="468" mass="51868">MSINVFTDYPLSWRPDKRKLTRPYYKSLVAALKQAVASGELLPDTKLPPQRELADFLDIGFATVTRAYQLSQKLGITYGIVGRGTYIAKNVNGPQTITASAIKDTIELGFNASFESNNHMIQKTIQSVANQVQLTTLLNYDEPTGMAKHKLIASNYLSRIGMHANKETTMITSGGQNALTVVMLSLFNSGDKIAVDKFTYANFIELARMKGIELVPIDGDEFGMLPAKLVQQCQSKAIQGIYLMPDYANPTATLMPNERRVALAKVIAQYQLILIEDDYLNFLNLYRDHPLTKLSQLVPAQSIYICSMSKPLVSGLRVAFIRVADQFKLAVKNAIFNVNVKTSALDTEIITKALQNGSARKIMNSKIQMVVAANQIFNRVFGFTDHPHDYRFFRTIPVTNRVSGAKIEATLLNDGIHVIHSDKTLVGSATDDCFIRVSLTSLASGDELKRALIKLKAALVRHKFTLAV</sequence>
<dbReference type="SUPFAM" id="SSF46785">
    <property type="entry name" value="Winged helix' DNA-binding domain"/>
    <property type="match status" value="1"/>
</dbReference>
<keyword evidence="4" id="KW-0805">Transcription regulation</keyword>
<dbReference type="InterPro" id="IPR000524">
    <property type="entry name" value="Tscrpt_reg_HTH_GntR"/>
</dbReference>
<dbReference type="SMART" id="SM00345">
    <property type="entry name" value="HTH_GNTR"/>
    <property type="match status" value="1"/>
</dbReference>
<accession>A0ABU8SND6</accession>
<dbReference type="InterPro" id="IPR051446">
    <property type="entry name" value="HTH_trans_reg/aminotransferase"/>
</dbReference>
<protein>
    <submittedName>
        <fullName evidence="8">PLP-dependent aminotransferase family protein</fullName>
    </submittedName>
</protein>
<evidence type="ECO:0000259" key="7">
    <source>
        <dbReference type="PROSITE" id="PS50949"/>
    </source>
</evidence>
<evidence type="ECO:0000256" key="2">
    <source>
        <dbReference type="ARBA" id="ARBA00022576"/>
    </source>
</evidence>
<dbReference type="Gene3D" id="3.40.640.10">
    <property type="entry name" value="Type I PLP-dependent aspartate aminotransferase-like (Major domain)"/>
    <property type="match status" value="1"/>
</dbReference>
<dbReference type="InterPro" id="IPR015422">
    <property type="entry name" value="PyrdxlP-dep_Trfase_small"/>
</dbReference>